<dbReference type="Proteomes" id="UP000198923">
    <property type="component" value="Unassembled WGS sequence"/>
</dbReference>
<accession>A0A1G8EC98</accession>
<reference evidence="1 2" key="1">
    <citation type="submission" date="2016-10" db="EMBL/GenBank/DDBJ databases">
        <authorList>
            <person name="de Groot N.N."/>
        </authorList>
    </citation>
    <scope>NUCLEOTIDE SEQUENCE [LARGE SCALE GENOMIC DNA]</scope>
    <source>
        <strain evidence="1 2">CPCC 201354</strain>
    </source>
</reference>
<dbReference type="EMBL" id="FNCN01000020">
    <property type="protein sequence ID" value="SDH67504.1"/>
    <property type="molecule type" value="Genomic_DNA"/>
</dbReference>
<organism evidence="1 2">
    <name type="scientific">Sinosporangium album</name>
    <dbReference type="NCBI Taxonomy" id="504805"/>
    <lineage>
        <taxon>Bacteria</taxon>
        <taxon>Bacillati</taxon>
        <taxon>Actinomycetota</taxon>
        <taxon>Actinomycetes</taxon>
        <taxon>Streptosporangiales</taxon>
        <taxon>Streptosporangiaceae</taxon>
        <taxon>Sinosporangium</taxon>
    </lineage>
</organism>
<sequence length="64" mass="7543">MTLDELLKFPISEWPDLSRRVGQQEWDRLMSELATRLQDDLGTEVETRSPWDRDGPCIPEILEE</sequence>
<dbReference type="RefSeq" id="WP_093172159.1">
    <property type="nucleotide sequence ID" value="NZ_FNCN01000020.1"/>
</dbReference>
<dbReference type="AlphaFoldDB" id="A0A1G8EC98"/>
<evidence type="ECO:0000313" key="1">
    <source>
        <dbReference type="EMBL" id="SDH67504.1"/>
    </source>
</evidence>
<protein>
    <submittedName>
        <fullName evidence="1">Uncharacterized protein</fullName>
    </submittedName>
</protein>
<dbReference type="STRING" id="504805.SAMN05421505_12035"/>
<keyword evidence="2" id="KW-1185">Reference proteome</keyword>
<proteinExistence type="predicted"/>
<gene>
    <name evidence="1" type="ORF">SAMN05421505_12035</name>
</gene>
<name>A0A1G8EC98_9ACTN</name>
<evidence type="ECO:0000313" key="2">
    <source>
        <dbReference type="Proteomes" id="UP000198923"/>
    </source>
</evidence>